<comment type="caution">
    <text evidence="3">The sequence shown here is derived from an EMBL/GenBank/DDBJ whole genome shotgun (WGS) entry which is preliminary data.</text>
</comment>
<proteinExistence type="predicted"/>
<dbReference type="AlphaFoldDB" id="A0A251XBE0"/>
<dbReference type="GO" id="GO:0046914">
    <property type="term" value="F:transition metal ion binding"/>
    <property type="evidence" value="ECO:0007669"/>
    <property type="project" value="InterPro"/>
</dbReference>
<dbReference type="OrthoDB" id="25943at72273"/>
<dbReference type="PANTHER" id="PTHR43151">
    <property type="entry name" value="FEOA FAMILY PROTEIN"/>
    <property type="match status" value="1"/>
</dbReference>
<dbReference type="Pfam" id="PF04023">
    <property type="entry name" value="FeoA"/>
    <property type="match status" value="1"/>
</dbReference>
<dbReference type="InterPro" id="IPR053184">
    <property type="entry name" value="FeoA-like"/>
</dbReference>
<evidence type="ECO:0000313" key="4">
    <source>
        <dbReference type="Proteomes" id="UP000194798"/>
    </source>
</evidence>
<dbReference type="InterPro" id="IPR007167">
    <property type="entry name" value="Fe-transptr_FeoA-like"/>
</dbReference>
<reference evidence="3 4" key="1">
    <citation type="submission" date="2016-12" db="EMBL/GenBank/DDBJ databases">
        <title>Thioflexothrix psekupsii D3 genome sequencing and assembly.</title>
        <authorList>
            <person name="Fomenkov A."/>
            <person name="Vincze T."/>
            <person name="Grabovich M."/>
            <person name="Anton B.P."/>
            <person name="Dubinina G."/>
            <person name="Orlova M."/>
            <person name="Belousova E."/>
            <person name="Roberts R.J."/>
        </authorList>
    </citation>
    <scope>NUCLEOTIDE SEQUENCE [LARGE SCALE GENOMIC DNA]</scope>
    <source>
        <strain evidence="3">D3</strain>
    </source>
</reference>
<organism evidence="3 4">
    <name type="scientific">Thioflexithrix psekupsensis</name>
    <dbReference type="NCBI Taxonomy" id="1570016"/>
    <lineage>
        <taxon>Bacteria</taxon>
        <taxon>Pseudomonadati</taxon>
        <taxon>Pseudomonadota</taxon>
        <taxon>Gammaproteobacteria</taxon>
        <taxon>Thiotrichales</taxon>
        <taxon>Thioflexithrix</taxon>
    </lineage>
</organism>
<dbReference type="Proteomes" id="UP000194798">
    <property type="component" value="Unassembled WGS sequence"/>
</dbReference>
<dbReference type="InterPro" id="IPR008988">
    <property type="entry name" value="Transcriptional_repressor_C"/>
</dbReference>
<dbReference type="SUPFAM" id="SSF50037">
    <property type="entry name" value="C-terminal domain of transcriptional repressors"/>
    <property type="match status" value="1"/>
</dbReference>
<protein>
    <recommendedName>
        <fullName evidence="2">Ferrous iron transporter FeoA-like domain-containing protein</fullName>
    </recommendedName>
</protein>
<evidence type="ECO:0000313" key="3">
    <source>
        <dbReference type="EMBL" id="OUD15644.1"/>
    </source>
</evidence>
<keyword evidence="1" id="KW-0408">Iron</keyword>
<evidence type="ECO:0000256" key="1">
    <source>
        <dbReference type="ARBA" id="ARBA00023004"/>
    </source>
</evidence>
<dbReference type="SMART" id="SM00899">
    <property type="entry name" value="FeoA"/>
    <property type="match status" value="1"/>
</dbReference>
<sequence>MALHTSVAANSLTTSNLPPLTSMTSCESFPLATAKVGENLVIVEVKGGHSTRKRLMAMGMADGTVLKIVKHNHTELLVSVDHRRFSLDIALACRLIVSPTDLS</sequence>
<feature type="domain" description="Ferrous iron transporter FeoA-like" evidence="2">
    <location>
        <begin position="29"/>
        <end position="99"/>
    </location>
</feature>
<dbReference type="InterPro" id="IPR038157">
    <property type="entry name" value="FeoA_core_dom"/>
</dbReference>
<dbReference type="Gene3D" id="2.30.30.90">
    <property type="match status" value="1"/>
</dbReference>
<evidence type="ECO:0000259" key="2">
    <source>
        <dbReference type="SMART" id="SM00899"/>
    </source>
</evidence>
<gene>
    <name evidence="3" type="ORF">TPSD3_03750</name>
</gene>
<name>A0A251XBE0_9GAMM</name>
<dbReference type="PANTHER" id="PTHR43151:SF2">
    <property type="entry name" value="FE(2+) TRANSPORT PROTEIN A-RELATED"/>
    <property type="match status" value="1"/>
</dbReference>
<accession>A0A251XBE0</accession>
<dbReference type="EMBL" id="MSLT01000006">
    <property type="protein sequence ID" value="OUD15644.1"/>
    <property type="molecule type" value="Genomic_DNA"/>
</dbReference>
<keyword evidence="4" id="KW-1185">Reference proteome</keyword>